<reference evidence="5 6" key="1">
    <citation type="journal article" date="2024" name="G3 (Bethesda)">
        <title>Genome assembly of Hibiscus sabdariffa L. provides insights into metabolisms of medicinal natural products.</title>
        <authorList>
            <person name="Kim T."/>
        </authorList>
    </citation>
    <scope>NUCLEOTIDE SEQUENCE [LARGE SCALE GENOMIC DNA]</scope>
    <source>
        <strain evidence="5">TK-2024</strain>
        <tissue evidence="5">Old leaves</tissue>
    </source>
</reference>
<feature type="domain" description="Fe2OG dioxygenase" evidence="4">
    <location>
        <begin position="73"/>
        <end position="182"/>
    </location>
</feature>
<comment type="caution">
    <text evidence="5">The sequence shown here is derived from an EMBL/GenBank/DDBJ whole genome shotgun (WGS) entry which is preliminary data.</text>
</comment>
<keyword evidence="6" id="KW-1185">Reference proteome</keyword>
<dbReference type="PANTHER" id="PTHR47991">
    <property type="entry name" value="OXOGLUTARATE/IRON-DEPENDENT DIOXYGENASE"/>
    <property type="match status" value="1"/>
</dbReference>
<sequence length="234" mass="26143">MGVSSDNKSWCGSEGPAEDEGINGGFLLRVDIDREEEVCNGRKRSSRLWTRLWTSLCSFKEAVEEYSIQVQKVAEEINANLSELMGIGRDGLKSPHSDAGSLTLLLQDDDTSGLQIKHKGNWIPVKPIPNSLVLNIGNAIDDLVAAFWGDQILSNGVYKSIEHRAITNEKKARISVAAFAYPDDELEIGPLDSMVDHSHRPPMYRKVKYVDYISQIFARKMDEKAHIDLVKIQS</sequence>
<keyword evidence="2 3" id="KW-0408">Iron</keyword>
<comment type="similarity">
    <text evidence="3">Belongs to the iron/ascorbate-dependent oxidoreductase family.</text>
</comment>
<dbReference type="InterPro" id="IPR044861">
    <property type="entry name" value="IPNS-like_FE2OG_OXY"/>
</dbReference>
<name>A0ABR2TI27_9ROSI</name>
<gene>
    <name evidence="5" type="ORF">V6N11_021986</name>
</gene>
<keyword evidence="3" id="KW-0560">Oxidoreductase</keyword>
<dbReference type="EMBL" id="JBBPBN010000005">
    <property type="protein sequence ID" value="KAK9037064.1"/>
    <property type="molecule type" value="Genomic_DNA"/>
</dbReference>
<dbReference type="Proteomes" id="UP001396334">
    <property type="component" value="Unassembled WGS sequence"/>
</dbReference>
<evidence type="ECO:0000256" key="3">
    <source>
        <dbReference type="RuleBase" id="RU003682"/>
    </source>
</evidence>
<dbReference type="Gene3D" id="2.60.120.330">
    <property type="entry name" value="B-lactam Antibiotic, Isopenicillin N Synthase, Chain"/>
    <property type="match status" value="1"/>
</dbReference>
<evidence type="ECO:0000313" key="6">
    <source>
        <dbReference type="Proteomes" id="UP001396334"/>
    </source>
</evidence>
<evidence type="ECO:0000256" key="2">
    <source>
        <dbReference type="ARBA" id="ARBA00023004"/>
    </source>
</evidence>
<dbReference type="SUPFAM" id="SSF51197">
    <property type="entry name" value="Clavaminate synthase-like"/>
    <property type="match status" value="1"/>
</dbReference>
<dbReference type="InterPro" id="IPR027443">
    <property type="entry name" value="IPNS-like_sf"/>
</dbReference>
<dbReference type="Pfam" id="PF03171">
    <property type="entry name" value="2OG-FeII_Oxy"/>
    <property type="match status" value="1"/>
</dbReference>
<dbReference type="InterPro" id="IPR050295">
    <property type="entry name" value="Plant_2OG-oxidoreductases"/>
</dbReference>
<accession>A0ABR2TI27</accession>
<protein>
    <recommendedName>
        <fullName evidence="4">Fe2OG dioxygenase domain-containing protein</fullName>
    </recommendedName>
</protein>
<proteinExistence type="inferred from homology"/>
<keyword evidence="1 3" id="KW-0479">Metal-binding</keyword>
<evidence type="ECO:0000313" key="5">
    <source>
        <dbReference type="EMBL" id="KAK9037064.1"/>
    </source>
</evidence>
<dbReference type="PROSITE" id="PS51471">
    <property type="entry name" value="FE2OG_OXY"/>
    <property type="match status" value="1"/>
</dbReference>
<evidence type="ECO:0000256" key="1">
    <source>
        <dbReference type="ARBA" id="ARBA00022723"/>
    </source>
</evidence>
<dbReference type="InterPro" id="IPR005123">
    <property type="entry name" value="Oxoglu/Fe-dep_dioxygenase_dom"/>
</dbReference>
<organism evidence="5 6">
    <name type="scientific">Hibiscus sabdariffa</name>
    <name type="common">roselle</name>
    <dbReference type="NCBI Taxonomy" id="183260"/>
    <lineage>
        <taxon>Eukaryota</taxon>
        <taxon>Viridiplantae</taxon>
        <taxon>Streptophyta</taxon>
        <taxon>Embryophyta</taxon>
        <taxon>Tracheophyta</taxon>
        <taxon>Spermatophyta</taxon>
        <taxon>Magnoliopsida</taxon>
        <taxon>eudicotyledons</taxon>
        <taxon>Gunneridae</taxon>
        <taxon>Pentapetalae</taxon>
        <taxon>rosids</taxon>
        <taxon>malvids</taxon>
        <taxon>Malvales</taxon>
        <taxon>Malvaceae</taxon>
        <taxon>Malvoideae</taxon>
        <taxon>Hibiscus</taxon>
    </lineage>
</organism>
<evidence type="ECO:0000259" key="4">
    <source>
        <dbReference type="PROSITE" id="PS51471"/>
    </source>
</evidence>